<dbReference type="RefSeq" id="WP_007862181.1">
    <property type="nucleotide sequence ID" value="NZ_KQ235875.1"/>
</dbReference>
<evidence type="ECO:0000256" key="2">
    <source>
        <dbReference type="ARBA" id="ARBA00005417"/>
    </source>
</evidence>
<dbReference type="AlphaFoldDB" id="A0A0J9E161"/>
<dbReference type="OrthoDB" id="9806285at2"/>
<dbReference type="GO" id="GO:0015833">
    <property type="term" value="P:peptide transport"/>
    <property type="evidence" value="ECO:0007669"/>
    <property type="project" value="InterPro"/>
</dbReference>
<dbReference type="InterPro" id="IPR050388">
    <property type="entry name" value="ABC_Ni/Peptide_Import"/>
</dbReference>
<dbReference type="SUPFAM" id="SSF52540">
    <property type="entry name" value="P-loop containing nucleoside triphosphate hydrolases"/>
    <property type="match status" value="1"/>
</dbReference>
<keyword evidence="7" id="KW-0472">Membrane</keyword>
<evidence type="ECO:0000256" key="1">
    <source>
        <dbReference type="ARBA" id="ARBA00004202"/>
    </source>
</evidence>
<dbReference type="Pfam" id="PF08352">
    <property type="entry name" value="oligo_HPY"/>
    <property type="match status" value="1"/>
</dbReference>
<dbReference type="InterPro" id="IPR027417">
    <property type="entry name" value="P-loop_NTPase"/>
</dbReference>
<evidence type="ECO:0000256" key="6">
    <source>
        <dbReference type="ARBA" id="ARBA00022840"/>
    </source>
</evidence>
<comment type="caution">
    <text evidence="9">The sequence shown here is derived from an EMBL/GenBank/DDBJ whole genome shotgun (WGS) entry which is preliminary data.</text>
</comment>
<dbReference type="InterPro" id="IPR013563">
    <property type="entry name" value="Oligopep_ABC_C"/>
</dbReference>
<keyword evidence="5" id="KW-0547">Nucleotide-binding</keyword>
<name>A0A0J9E161_9FIRM</name>
<dbReference type="NCBIfam" id="TIGR01727">
    <property type="entry name" value="oligo_HPY"/>
    <property type="match status" value="1"/>
</dbReference>
<dbReference type="InterPro" id="IPR017871">
    <property type="entry name" value="ABC_transporter-like_CS"/>
</dbReference>
<dbReference type="PANTHER" id="PTHR43297">
    <property type="entry name" value="OLIGOPEPTIDE TRANSPORT ATP-BINDING PROTEIN APPD"/>
    <property type="match status" value="1"/>
</dbReference>
<evidence type="ECO:0000259" key="8">
    <source>
        <dbReference type="PROSITE" id="PS50893"/>
    </source>
</evidence>
<dbReference type="FunFam" id="3.40.50.300:FF:000016">
    <property type="entry name" value="Oligopeptide ABC transporter ATP-binding component"/>
    <property type="match status" value="1"/>
</dbReference>
<accession>A0A0J9E161</accession>
<reference evidence="9 10" key="1">
    <citation type="submission" date="2011-04" db="EMBL/GenBank/DDBJ databases">
        <title>The Genome Sequence of Clostridium citroniae WAL-19142.</title>
        <authorList>
            <consortium name="The Broad Institute Genome Sequencing Platform"/>
            <person name="Earl A."/>
            <person name="Ward D."/>
            <person name="Feldgarden M."/>
            <person name="Gevers D."/>
            <person name="Warren Y.A."/>
            <person name="Tyrrell K.L."/>
            <person name="Citron D.M."/>
            <person name="Goldstein E.J."/>
            <person name="Daigneault M."/>
            <person name="Allen-Vercoe E."/>
            <person name="Young S.K."/>
            <person name="Zeng Q."/>
            <person name="Gargeya S."/>
            <person name="Fitzgerald M."/>
            <person name="Haas B."/>
            <person name="Abouelleil A."/>
            <person name="Alvarado L."/>
            <person name="Arachchi H.M."/>
            <person name="Berlin A."/>
            <person name="Brown A."/>
            <person name="Chapman S.B."/>
            <person name="Chen Z."/>
            <person name="Dunbar C."/>
            <person name="Freedman E."/>
            <person name="Gearin G."/>
            <person name="Gellesch M."/>
            <person name="Goldberg J."/>
            <person name="Griggs A."/>
            <person name="Gujja S."/>
            <person name="Heilman E.R."/>
            <person name="Heiman D."/>
            <person name="Howarth C."/>
            <person name="Larson L."/>
            <person name="Lui A."/>
            <person name="MacDonald P.J."/>
            <person name="Mehta T."/>
            <person name="Montmayeur A."/>
            <person name="Murphy C."/>
            <person name="Neiman D."/>
            <person name="Pearson M."/>
            <person name="Priest M."/>
            <person name="Roberts A."/>
            <person name="Saif S."/>
            <person name="Shea T."/>
            <person name="Shenoy N."/>
            <person name="Sisk P."/>
            <person name="Stolte C."/>
            <person name="Sykes S."/>
            <person name="White J."/>
            <person name="Yandava C."/>
            <person name="Wortman J."/>
            <person name="Nusbaum C."/>
            <person name="Birren B."/>
        </authorList>
    </citation>
    <scope>NUCLEOTIDE SEQUENCE [LARGE SCALE GENOMIC DNA]</scope>
    <source>
        <strain evidence="9 10">WAL-19142</strain>
    </source>
</reference>
<dbReference type="Pfam" id="PF00005">
    <property type="entry name" value="ABC_tran"/>
    <property type="match status" value="1"/>
</dbReference>
<dbReference type="SMART" id="SM00382">
    <property type="entry name" value="AAA"/>
    <property type="match status" value="1"/>
</dbReference>
<dbReference type="GO" id="GO:0005524">
    <property type="term" value="F:ATP binding"/>
    <property type="evidence" value="ECO:0007669"/>
    <property type="project" value="UniProtKB-KW"/>
</dbReference>
<dbReference type="InterPro" id="IPR003439">
    <property type="entry name" value="ABC_transporter-like_ATP-bd"/>
</dbReference>
<organism evidence="9 10">
    <name type="scientific">[Clostridium] citroniae WAL-19142</name>
    <dbReference type="NCBI Taxonomy" id="742734"/>
    <lineage>
        <taxon>Bacteria</taxon>
        <taxon>Bacillati</taxon>
        <taxon>Bacillota</taxon>
        <taxon>Clostridia</taxon>
        <taxon>Lachnospirales</taxon>
        <taxon>Lachnospiraceae</taxon>
        <taxon>Enterocloster</taxon>
    </lineage>
</organism>
<evidence type="ECO:0000256" key="7">
    <source>
        <dbReference type="ARBA" id="ARBA00023136"/>
    </source>
</evidence>
<feature type="domain" description="ABC transporter" evidence="8">
    <location>
        <begin position="7"/>
        <end position="258"/>
    </location>
</feature>
<dbReference type="InterPro" id="IPR003593">
    <property type="entry name" value="AAA+_ATPase"/>
</dbReference>
<dbReference type="GO" id="GO:0005886">
    <property type="term" value="C:plasma membrane"/>
    <property type="evidence" value="ECO:0007669"/>
    <property type="project" value="UniProtKB-SubCell"/>
</dbReference>
<dbReference type="PROSITE" id="PS50893">
    <property type="entry name" value="ABC_TRANSPORTER_2"/>
    <property type="match status" value="1"/>
</dbReference>
<dbReference type="GeneID" id="93165522"/>
<evidence type="ECO:0000256" key="4">
    <source>
        <dbReference type="ARBA" id="ARBA00022475"/>
    </source>
</evidence>
<evidence type="ECO:0000256" key="5">
    <source>
        <dbReference type="ARBA" id="ARBA00022741"/>
    </source>
</evidence>
<evidence type="ECO:0000256" key="3">
    <source>
        <dbReference type="ARBA" id="ARBA00022448"/>
    </source>
</evidence>
<protein>
    <recommendedName>
        <fullName evidence="8">ABC transporter domain-containing protein</fullName>
    </recommendedName>
</protein>
<sequence>MENKILLDIKGLKTYFHTFKGVVKAVDDVSFTLREGEILGIVGESGSGKSVTSFSILKLVEEPGVVKADHIMFGDKDLSHASERDMTKIRGKDISMVFQDPMTSLNPLYTIQRQMEEVLILHEPQMNAAQRRARCLELLSSVGIPNPEERLKEYPNQFSGGMRQRVIIAIALATNPKLLIADEPTTALDVTIQEQILKLMRKLVKEHNTALILITHDLAVVSQMVDRINVMYCGKLVETGTTQDIISYNAHPYTEGLLNSIPKLWEDRDRLDYIPGMVPNMFELPEGCYFAPRCKYCQEICLHKQPEMKRVGPDHMAACHFPLVKDKTGKEEGK</sequence>
<dbReference type="GO" id="GO:0016887">
    <property type="term" value="F:ATP hydrolysis activity"/>
    <property type="evidence" value="ECO:0007669"/>
    <property type="project" value="InterPro"/>
</dbReference>
<keyword evidence="6" id="KW-0067">ATP-binding</keyword>
<comment type="similarity">
    <text evidence="2">Belongs to the ABC transporter superfamily.</text>
</comment>
<evidence type="ECO:0000313" key="9">
    <source>
        <dbReference type="EMBL" id="KMW09195.1"/>
    </source>
</evidence>
<dbReference type="Gene3D" id="3.40.50.300">
    <property type="entry name" value="P-loop containing nucleotide triphosphate hydrolases"/>
    <property type="match status" value="1"/>
</dbReference>
<dbReference type="PANTHER" id="PTHR43297:SF2">
    <property type="entry name" value="DIPEPTIDE TRANSPORT ATP-BINDING PROTEIN DPPD"/>
    <property type="match status" value="1"/>
</dbReference>
<proteinExistence type="inferred from homology"/>
<keyword evidence="3" id="KW-0813">Transport</keyword>
<gene>
    <name evidence="9" type="ORF">HMPREF9470_00622</name>
</gene>
<keyword evidence="4" id="KW-1003">Cell membrane</keyword>
<dbReference type="PATRIC" id="fig|742734.4.peg.663"/>
<evidence type="ECO:0000313" key="10">
    <source>
        <dbReference type="Proteomes" id="UP000037392"/>
    </source>
</evidence>
<comment type="subcellular location">
    <subcellularLocation>
        <location evidence="1">Cell membrane</location>
        <topology evidence="1">Peripheral membrane protein</topology>
    </subcellularLocation>
</comment>
<dbReference type="CDD" id="cd03257">
    <property type="entry name" value="ABC_NikE_OppD_transporters"/>
    <property type="match status" value="1"/>
</dbReference>
<dbReference type="PROSITE" id="PS00211">
    <property type="entry name" value="ABC_TRANSPORTER_1"/>
    <property type="match status" value="1"/>
</dbReference>
<dbReference type="Proteomes" id="UP000037392">
    <property type="component" value="Unassembled WGS sequence"/>
</dbReference>
<dbReference type="EMBL" id="ADLK01000067">
    <property type="protein sequence ID" value="KMW09195.1"/>
    <property type="molecule type" value="Genomic_DNA"/>
</dbReference>